<dbReference type="GO" id="GO:0004252">
    <property type="term" value="F:serine-type endopeptidase activity"/>
    <property type="evidence" value="ECO:0007669"/>
    <property type="project" value="UniProtKB-UniRule"/>
</dbReference>
<dbReference type="FunFam" id="3.40.50.300:FF:000651">
    <property type="entry name" value="Lon protease homolog 2, peroxisomal"/>
    <property type="match status" value="1"/>
</dbReference>
<dbReference type="InterPro" id="IPR003593">
    <property type="entry name" value="AAA+_ATPase"/>
</dbReference>
<organism evidence="9 10">
    <name type="scientific">Cuscuta campestris</name>
    <dbReference type="NCBI Taxonomy" id="132261"/>
    <lineage>
        <taxon>Eukaryota</taxon>
        <taxon>Viridiplantae</taxon>
        <taxon>Streptophyta</taxon>
        <taxon>Embryophyta</taxon>
        <taxon>Tracheophyta</taxon>
        <taxon>Spermatophyta</taxon>
        <taxon>Magnoliopsida</taxon>
        <taxon>eudicotyledons</taxon>
        <taxon>Gunneridae</taxon>
        <taxon>Pentapetalae</taxon>
        <taxon>asterids</taxon>
        <taxon>lamiids</taxon>
        <taxon>Solanales</taxon>
        <taxon>Convolvulaceae</taxon>
        <taxon>Cuscuteae</taxon>
        <taxon>Cuscuta</taxon>
        <taxon>Cuscuta subgen. Grammica</taxon>
        <taxon>Cuscuta sect. Cleistogrammica</taxon>
    </lineage>
</organism>
<dbReference type="FunFam" id="3.30.230.10:FF:000019">
    <property type="entry name" value="Lon protease homolog 2, peroxisomal"/>
    <property type="match status" value="1"/>
</dbReference>
<dbReference type="InterPro" id="IPR008269">
    <property type="entry name" value="Lon_proteolytic"/>
</dbReference>
<dbReference type="GO" id="GO:0006508">
    <property type="term" value="P:proteolysis"/>
    <property type="evidence" value="ECO:0007669"/>
    <property type="project" value="UniProtKB-KW"/>
</dbReference>
<dbReference type="PROSITE" id="PS01046">
    <property type="entry name" value="LON_SER"/>
    <property type="match status" value="1"/>
</dbReference>
<dbReference type="SUPFAM" id="SSF52540">
    <property type="entry name" value="P-loop containing nucleoside triphosphate hydrolases"/>
    <property type="match status" value="1"/>
</dbReference>
<dbReference type="GO" id="GO:0009536">
    <property type="term" value="C:plastid"/>
    <property type="evidence" value="ECO:0007669"/>
    <property type="project" value="UniProtKB-SubCell"/>
</dbReference>
<dbReference type="PROSITE" id="PS51786">
    <property type="entry name" value="LON_PROTEOLYTIC"/>
    <property type="match status" value="1"/>
</dbReference>
<dbReference type="SUPFAM" id="SSF54211">
    <property type="entry name" value="Ribosomal protein S5 domain 2-like"/>
    <property type="match status" value="1"/>
</dbReference>
<evidence type="ECO:0000256" key="7">
    <source>
        <dbReference type="PROSITE-ProRule" id="PRU01122"/>
    </source>
</evidence>
<dbReference type="SMART" id="SM00382">
    <property type="entry name" value="AAA"/>
    <property type="match status" value="1"/>
</dbReference>
<dbReference type="InterPro" id="IPR004815">
    <property type="entry name" value="Lon_bac/euk-typ"/>
</dbReference>
<reference evidence="9 10" key="1">
    <citation type="submission" date="2018-04" db="EMBL/GenBank/DDBJ databases">
        <authorList>
            <person name="Vogel A."/>
        </authorList>
    </citation>
    <scope>NUCLEOTIDE SEQUENCE [LARGE SCALE GENOMIC DNA]</scope>
</reference>
<keyword evidence="3" id="KW-0547">Nucleotide-binding</keyword>
<dbReference type="InterPro" id="IPR020568">
    <property type="entry name" value="Ribosomal_Su5_D2-typ_SF"/>
</dbReference>
<gene>
    <name evidence="9" type="ORF">CCAM_LOCUS43957</name>
</gene>
<proteinExistence type="inferred from homology"/>
<dbReference type="EMBL" id="OOIL02006793">
    <property type="protein sequence ID" value="VFR02182.1"/>
    <property type="molecule type" value="Genomic_DNA"/>
</dbReference>
<comment type="subcellular location">
    <subcellularLocation>
        <location evidence="1">Plastid</location>
    </subcellularLocation>
</comment>
<dbReference type="Pfam" id="PF00004">
    <property type="entry name" value="AAA"/>
    <property type="match status" value="1"/>
</dbReference>
<evidence type="ECO:0000313" key="9">
    <source>
        <dbReference type="EMBL" id="VFR02182.1"/>
    </source>
</evidence>
<comment type="similarity">
    <text evidence="7">Belongs to the peptidase S16 family.</text>
</comment>
<feature type="active site" evidence="7">
    <location>
        <position position="550"/>
    </location>
</feature>
<feature type="active site" evidence="7">
    <location>
        <position position="593"/>
    </location>
</feature>
<dbReference type="InterPro" id="IPR027417">
    <property type="entry name" value="P-loop_NTPase"/>
</dbReference>
<dbReference type="Gene3D" id="3.30.230.10">
    <property type="match status" value="1"/>
</dbReference>
<dbReference type="Gene3D" id="1.10.8.60">
    <property type="match status" value="1"/>
</dbReference>
<accession>A0A484NL11</accession>
<dbReference type="FunFam" id="1.20.5.5270:FF:000002">
    <property type="entry name" value="Lon protease homolog"/>
    <property type="match status" value="1"/>
</dbReference>
<evidence type="ECO:0000256" key="5">
    <source>
        <dbReference type="ARBA" id="ARBA00022825"/>
    </source>
</evidence>
<dbReference type="PANTHER" id="PTHR10046">
    <property type="entry name" value="ATP DEPENDENT LON PROTEASE FAMILY MEMBER"/>
    <property type="match status" value="1"/>
</dbReference>
<evidence type="ECO:0000313" key="10">
    <source>
        <dbReference type="Proteomes" id="UP000595140"/>
    </source>
</evidence>
<dbReference type="Pfam" id="PF05362">
    <property type="entry name" value="Lon_C"/>
    <property type="match status" value="1"/>
</dbReference>
<sequence length="654" mass="72555">MLDSIDVKTRLSKATELVDRHLQSIRVAEKITQKVEGQLSKSQKEFLLRQQMRAIKEELGDNDDDEDDLTALERKMQDAGMPANIWKHAHRELRTLKKMQPQQPGYNSSRVYLELLADLPWQKASEVHELDLKAAKARLDNDHYGLFKVKQRIIEYLAVRKLKADARGPILCFVGPPGVGKTSLATSIAAALGRKFVRISLGGVKDEADIRGHRRTYIGSMPGRLIDGLKRVGVCNPVMLLDEIDKTGSDVRGDPASALLEVLDPEQNNTFNDHYLNVPFDLSKVIFVATANRKQPIPPPLLDRMEVIELPGYTPEEKLRIAMRHLIPRVLDQHGLNSDSLQIPEGMVKLVIQWYTREAGVRDLERNLAALARAAAVRVAEQHTLTLSNNNMQRLTSPLLDTKLAESAEVEMEVIPMGVNNHDISNAFCIASPLMVDVPMLEKVLGPPRYNDQETAERVASPGIAVGLVWTAFGGEVQFVEATHMVGKGELHLTGQLGDVIKESAQIALTWVRSRATELMLSTSEERSIVEGRDIHIHFPAGAVPKDGPSAGVTLVTSLVSLFSQRKVRSDTAMTGEMTLRGLVLPVGGIKDKVLAAHRYGIKRVILPERNLKDLAEVPANALSSLEILVAKRMEDVLEHAFEGGCPWRKHSRL</sequence>
<evidence type="ECO:0000256" key="1">
    <source>
        <dbReference type="ARBA" id="ARBA00004474"/>
    </source>
</evidence>
<dbReference type="CDD" id="cd19500">
    <property type="entry name" value="RecA-like_Lon"/>
    <property type="match status" value="1"/>
</dbReference>
<dbReference type="Gene3D" id="1.20.5.5270">
    <property type="match status" value="1"/>
</dbReference>
<evidence type="ECO:0000256" key="4">
    <source>
        <dbReference type="ARBA" id="ARBA00022801"/>
    </source>
</evidence>
<feature type="domain" description="Lon proteolytic" evidence="8">
    <location>
        <begin position="459"/>
        <end position="644"/>
    </location>
</feature>
<dbReference type="InterPro" id="IPR054594">
    <property type="entry name" value="Lon_lid"/>
</dbReference>
<evidence type="ECO:0000256" key="6">
    <source>
        <dbReference type="ARBA" id="ARBA00022840"/>
    </source>
</evidence>
<dbReference type="Gene3D" id="3.40.50.300">
    <property type="entry name" value="P-loop containing nucleotide triphosphate hydrolases"/>
    <property type="match status" value="1"/>
</dbReference>
<dbReference type="InterPro" id="IPR008268">
    <property type="entry name" value="Peptidase_S16_AS"/>
</dbReference>
<keyword evidence="4 7" id="KW-0378">Hydrolase</keyword>
<dbReference type="GO" id="GO:0016887">
    <property type="term" value="F:ATP hydrolysis activity"/>
    <property type="evidence" value="ECO:0007669"/>
    <property type="project" value="InterPro"/>
</dbReference>
<keyword evidence="2 7" id="KW-0645">Protease</keyword>
<dbReference type="Proteomes" id="UP000595140">
    <property type="component" value="Unassembled WGS sequence"/>
</dbReference>
<dbReference type="Gene3D" id="1.20.58.1480">
    <property type="match status" value="1"/>
</dbReference>
<dbReference type="InterPro" id="IPR027065">
    <property type="entry name" value="Lon_Prtase"/>
</dbReference>
<keyword evidence="10" id="KW-1185">Reference proteome</keyword>
<dbReference type="GO" id="GO:0004176">
    <property type="term" value="F:ATP-dependent peptidase activity"/>
    <property type="evidence" value="ECO:0007669"/>
    <property type="project" value="UniProtKB-UniRule"/>
</dbReference>
<keyword evidence="5 7" id="KW-0720">Serine protease</keyword>
<evidence type="ECO:0000256" key="3">
    <source>
        <dbReference type="ARBA" id="ARBA00022741"/>
    </source>
</evidence>
<dbReference type="PRINTS" id="PR00830">
    <property type="entry name" value="ENDOLAPTASE"/>
</dbReference>
<evidence type="ECO:0000256" key="2">
    <source>
        <dbReference type="ARBA" id="ARBA00022670"/>
    </source>
</evidence>
<protein>
    <recommendedName>
        <fullName evidence="8">Lon proteolytic domain-containing protein</fullName>
    </recommendedName>
</protein>
<keyword evidence="6" id="KW-0067">ATP-binding</keyword>
<dbReference type="OrthoDB" id="2411602at2759"/>
<dbReference type="NCBIfam" id="TIGR00763">
    <property type="entry name" value="lon"/>
    <property type="match status" value="1"/>
</dbReference>
<dbReference type="GO" id="GO:0030163">
    <property type="term" value="P:protein catabolic process"/>
    <property type="evidence" value="ECO:0007669"/>
    <property type="project" value="InterPro"/>
</dbReference>
<dbReference type="InterPro" id="IPR003959">
    <property type="entry name" value="ATPase_AAA_core"/>
</dbReference>
<dbReference type="AlphaFoldDB" id="A0A484NL11"/>
<dbReference type="GO" id="GO:0005524">
    <property type="term" value="F:ATP binding"/>
    <property type="evidence" value="ECO:0007669"/>
    <property type="project" value="UniProtKB-KW"/>
</dbReference>
<dbReference type="Pfam" id="PF22667">
    <property type="entry name" value="Lon_lid"/>
    <property type="match status" value="1"/>
</dbReference>
<dbReference type="InterPro" id="IPR014721">
    <property type="entry name" value="Ribsml_uS5_D2-typ_fold_subgr"/>
</dbReference>
<evidence type="ECO:0000259" key="8">
    <source>
        <dbReference type="PROSITE" id="PS51786"/>
    </source>
</evidence>
<name>A0A484NL11_9ASTE</name>